<name>A0AAD1GYA3_MYCXE</name>
<sequence length="109" mass="11732">MVFDTFVLEGSGFCGINGGPQFPFTEAVLPLVSCVDQEEGRAATKAMLGMRKIVIADLEEAVRRFDHPISRSIHSTVASIMAVTSLRSSHSAAMSDDSAMVATRIRRSS</sequence>
<dbReference type="InterPro" id="IPR028973">
    <property type="entry name" value="PhnB-like"/>
</dbReference>
<dbReference type="AlphaFoldDB" id="A0AAD1GYA3"/>
<organism evidence="2 3">
    <name type="scientific">Mycobacterium xenopi</name>
    <dbReference type="NCBI Taxonomy" id="1789"/>
    <lineage>
        <taxon>Bacteria</taxon>
        <taxon>Bacillati</taxon>
        <taxon>Actinomycetota</taxon>
        <taxon>Actinomycetes</taxon>
        <taxon>Mycobacteriales</taxon>
        <taxon>Mycobacteriaceae</taxon>
        <taxon>Mycobacterium</taxon>
    </lineage>
</organism>
<proteinExistence type="predicted"/>
<protein>
    <recommendedName>
        <fullName evidence="1">PhnB-like domain-containing protein</fullName>
    </recommendedName>
</protein>
<reference evidence="2 3" key="1">
    <citation type="submission" date="2019-12" db="EMBL/GenBank/DDBJ databases">
        <title>Complete genome sequence of Mycolicibacterium xenopi str. JCM15661T.</title>
        <authorList>
            <person name="Yoshida M."/>
            <person name="Fukano H."/>
            <person name="Asakura T."/>
            <person name="Hoshino Y."/>
        </authorList>
    </citation>
    <scope>NUCLEOTIDE SEQUENCE [LARGE SCALE GENOMIC DNA]</scope>
    <source>
        <strain evidence="2 3">JCM 15661T</strain>
    </source>
</reference>
<gene>
    <name evidence="2" type="ORF">MYXE_14170</name>
</gene>
<evidence type="ECO:0000313" key="2">
    <source>
        <dbReference type="EMBL" id="BBU21628.1"/>
    </source>
</evidence>
<evidence type="ECO:0000313" key="3">
    <source>
        <dbReference type="Proteomes" id="UP000464624"/>
    </source>
</evidence>
<evidence type="ECO:0000259" key="1">
    <source>
        <dbReference type="Pfam" id="PF06983"/>
    </source>
</evidence>
<accession>A0AAD1GYA3</accession>
<dbReference type="Pfam" id="PF06983">
    <property type="entry name" value="3-dmu-9_3-mt"/>
    <property type="match status" value="1"/>
</dbReference>
<feature type="domain" description="PhnB-like" evidence="1">
    <location>
        <begin position="4"/>
        <end position="46"/>
    </location>
</feature>
<dbReference type="KEGG" id="mxe:MYXE_14170"/>
<dbReference type="EMBL" id="AP022314">
    <property type="protein sequence ID" value="BBU21628.1"/>
    <property type="molecule type" value="Genomic_DNA"/>
</dbReference>
<dbReference type="Proteomes" id="UP000464624">
    <property type="component" value="Chromosome"/>
</dbReference>